<evidence type="ECO:0000313" key="4">
    <source>
        <dbReference type="Proteomes" id="UP000462152"/>
    </source>
</evidence>
<dbReference type="Gene3D" id="1.20.58.520">
    <property type="entry name" value="Amidohydrolase"/>
    <property type="match status" value="1"/>
</dbReference>
<dbReference type="InterPro" id="IPR011059">
    <property type="entry name" value="Metal-dep_hydrolase_composite"/>
</dbReference>
<dbReference type="SUPFAM" id="SSF51556">
    <property type="entry name" value="Metallo-dependent hydrolases"/>
    <property type="match status" value="1"/>
</dbReference>
<protein>
    <submittedName>
        <fullName evidence="3">Amidohydrolase family protein</fullName>
    </submittedName>
</protein>
<dbReference type="EMBL" id="WOGT01000007">
    <property type="protein sequence ID" value="MUN55621.1"/>
    <property type="molecule type" value="Genomic_DNA"/>
</dbReference>
<keyword evidence="3" id="KW-0378">Hydrolase</keyword>
<feature type="region of interest" description="Disordered" evidence="1">
    <location>
        <begin position="46"/>
        <end position="94"/>
    </location>
</feature>
<sequence>MVVPRRGMHRAHPPLRSARKKGRPVAHQLPELHLRLRAFQLPRGCGGRRPGCPRPISPGLGGAGLHPSPQGIPADPGAPDPGQRHGTRRQGGRLRVARPGEDFMKTLISSVSVFNGEILLEGLHDVVFDDTGILSVQPAGTHEAATAEVALDGTGRTLLPGLIDSHVHITDPQQLDQLLDHGVTTALDMAMWPYEFQQQIRSAGHGTAIFTAGAPLVSHHGTHARIPNFPAESMTDDAEGARRLVRERVDQGSDYIKIILESPGHGGLEADVARAAVDEAHRAGKLVVAHAAAAGAYEIGVEVGVDILTHAPLDKKLPPRLLTDMLQKHIATSPTLTMMKGTADFYAAQGLDFAFANQAVADMHKAGTTILAGTDANQAPGVPANVVHGTSIHEELRLLTQAGLAPVEALQAATSLNAKVFGLEDRGVVEPGRRADLVLVSGDPTRDIAVTENLEGVWLGGRPTEGTK</sequence>
<evidence type="ECO:0000313" key="3">
    <source>
        <dbReference type="EMBL" id="MUN55621.1"/>
    </source>
</evidence>
<reference evidence="3 4" key="1">
    <citation type="submission" date="2019-12" db="EMBL/GenBank/DDBJ databases">
        <authorList>
            <person name="Li J."/>
            <person name="Shi Y."/>
            <person name="Xu G."/>
            <person name="Xiao D."/>
            <person name="Ran X."/>
        </authorList>
    </citation>
    <scope>NUCLEOTIDE SEQUENCE [LARGE SCALE GENOMIC DNA]</scope>
    <source>
        <strain evidence="3 4">JCM 15915</strain>
    </source>
</reference>
<dbReference type="InterPro" id="IPR006680">
    <property type="entry name" value="Amidohydro-rel"/>
</dbReference>
<name>A0A7K1LK91_9MICC</name>
<dbReference type="InterPro" id="IPR051781">
    <property type="entry name" value="Metallo-dep_Hydrolase"/>
</dbReference>
<feature type="compositionally biased region" description="Low complexity" evidence="1">
    <location>
        <begin position="69"/>
        <end position="81"/>
    </location>
</feature>
<dbReference type="AlphaFoldDB" id="A0A7K1LK91"/>
<evidence type="ECO:0000256" key="1">
    <source>
        <dbReference type="SAM" id="MobiDB-lite"/>
    </source>
</evidence>
<dbReference type="PANTHER" id="PTHR43135">
    <property type="entry name" value="ALPHA-D-RIBOSE 1-METHYLPHOSPHONATE 5-TRIPHOSPHATE DIPHOSPHATASE"/>
    <property type="match status" value="1"/>
</dbReference>
<dbReference type="GO" id="GO:0016810">
    <property type="term" value="F:hydrolase activity, acting on carbon-nitrogen (but not peptide) bonds"/>
    <property type="evidence" value="ECO:0007669"/>
    <property type="project" value="InterPro"/>
</dbReference>
<dbReference type="Proteomes" id="UP000462152">
    <property type="component" value="Unassembled WGS sequence"/>
</dbReference>
<feature type="compositionally biased region" description="Basic residues" evidence="1">
    <location>
        <begin position="85"/>
        <end position="94"/>
    </location>
</feature>
<dbReference type="PANTHER" id="PTHR43135:SF3">
    <property type="entry name" value="ALPHA-D-RIBOSE 1-METHYLPHOSPHONATE 5-TRIPHOSPHATE DIPHOSPHATASE"/>
    <property type="match status" value="1"/>
</dbReference>
<comment type="caution">
    <text evidence="3">The sequence shown here is derived from an EMBL/GenBank/DDBJ whole genome shotgun (WGS) entry which is preliminary data.</text>
</comment>
<dbReference type="Gene3D" id="2.30.40.10">
    <property type="entry name" value="Urease, subunit C, domain 1"/>
    <property type="match status" value="1"/>
</dbReference>
<dbReference type="InterPro" id="IPR032466">
    <property type="entry name" value="Metal_Hydrolase"/>
</dbReference>
<organism evidence="3 4">
    <name type="scientific">Rothia koreensis</name>
    <dbReference type="NCBI Taxonomy" id="592378"/>
    <lineage>
        <taxon>Bacteria</taxon>
        <taxon>Bacillati</taxon>
        <taxon>Actinomycetota</taxon>
        <taxon>Actinomycetes</taxon>
        <taxon>Micrococcales</taxon>
        <taxon>Micrococcaceae</taxon>
        <taxon>Rothia</taxon>
    </lineage>
</organism>
<evidence type="ECO:0000259" key="2">
    <source>
        <dbReference type="Pfam" id="PF01979"/>
    </source>
</evidence>
<accession>A0A7K1LK91</accession>
<dbReference type="Gene3D" id="3.40.50.10910">
    <property type="entry name" value="Amidohydrolase"/>
    <property type="match status" value="1"/>
</dbReference>
<feature type="compositionally biased region" description="Basic residues" evidence="1">
    <location>
        <begin position="1"/>
        <end position="24"/>
    </location>
</feature>
<proteinExistence type="predicted"/>
<dbReference type="Pfam" id="PF01979">
    <property type="entry name" value="Amidohydro_1"/>
    <property type="match status" value="1"/>
</dbReference>
<keyword evidence="4" id="KW-1185">Reference proteome</keyword>
<feature type="domain" description="Amidohydrolase-related" evidence="2">
    <location>
        <begin position="157"/>
        <end position="462"/>
    </location>
</feature>
<dbReference type="SUPFAM" id="SSF51338">
    <property type="entry name" value="Composite domain of metallo-dependent hydrolases"/>
    <property type="match status" value="1"/>
</dbReference>
<feature type="region of interest" description="Disordered" evidence="1">
    <location>
        <begin position="1"/>
        <end position="25"/>
    </location>
</feature>
<dbReference type="Gene3D" id="3.30.110.90">
    <property type="entry name" value="Amidohydrolase"/>
    <property type="match status" value="1"/>
</dbReference>
<gene>
    <name evidence="3" type="ORF">GMA10_10425</name>
</gene>